<name>A0ABP9F9P2_9GAMM</name>
<evidence type="ECO:0000313" key="2">
    <source>
        <dbReference type="Proteomes" id="UP001499988"/>
    </source>
</evidence>
<dbReference type="Proteomes" id="UP001499988">
    <property type="component" value="Unassembled WGS sequence"/>
</dbReference>
<keyword evidence="2" id="KW-1185">Reference proteome</keyword>
<reference evidence="2" key="1">
    <citation type="journal article" date="2019" name="Int. J. Syst. Evol. Microbiol.">
        <title>The Global Catalogue of Microorganisms (GCM) 10K type strain sequencing project: providing services to taxonomists for standard genome sequencing and annotation.</title>
        <authorList>
            <consortium name="The Broad Institute Genomics Platform"/>
            <consortium name="The Broad Institute Genome Sequencing Center for Infectious Disease"/>
            <person name="Wu L."/>
            <person name="Ma J."/>
        </authorList>
    </citation>
    <scope>NUCLEOTIDE SEQUENCE [LARGE SCALE GENOMIC DNA]</scope>
    <source>
        <strain evidence="2">JCM 18401</strain>
    </source>
</reference>
<protein>
    <submittedName>
        <fullName evidence="1">Uncharacterized protein</fullName>
    </submittedName>
</protein>
<organism evidence="1 2">
    <name type="scientific">Ferrimonas pelagia</name>
    <dbReference type="NCBI Taxonomy" id="1177826"/>
    <lineage>
        <taxon>Bacteria</taxon>
        <taxon>Pseudomonadati</taxon>
        <taxon>Pseudomonadota</taxon>
        <taxon>Gammaproteobacteria</taxon>
        <taxon>Alteromonadales</taxon>
        <taxon>Ferrimonadaceae</taxon>
        <taxon>Ferrimonas</taxon>
    </lineage>
</organism>
<accession>A0ABP9F9P2</accession>
<proteinExistence type="predicted"/>
<evidence type="ECO:0000313" key="1">
    <source>
        <dbReference type="EMBL" id="GAA4895928.1"/>
    </source>
</evidence>
<gene>
    <name evidence="1" type="ORF">GCM10023333_31420</name>
</gene>
<sequence>MSFKPTDGKSHQIHHRMLRDTSGGNLYLCTVYFYRIGSIPIDNPFTDDSQQLDVRSTSVVALYKPQKGPYRTGG</sequence>
<comment type="caution">
    <text evidence="1">The sequence shown here is derived from an EMBL/GenBank/DDBJ whole genome shotgun (WGS) entry which is preliminary data.</text>
</comment>
<dbReference type="EMBL" id="BAABJZ010000095">
    <property type="protein sequence ID" value="GAA4895928.1"/>
    <property type="molecule type" value="Genomic_DNA"/>
</dbReference>